<organism evidence="10 11">
    <name type="scientific">Microcaecilia unicolor</name>
    <dbReference type="NCBI Taxonomy" id="1415580"/>
    <lineage>
        <taxon>Eukaryota</taxon>
        <taxon>Metazoa</taxon>
        <taxon>Chordata</taxon>
        <taxon>Craniata</taxon>
        <taxon>Vertebrata</taxon>
        <taxon>Euteleostomi</taxon>
        <taxon>Amphibia</taxon>
        <taxon>Gymnophiona</taxon>
        <taxon>Siphonopidae</taxon>
        <taxon>Microcaecilia</taxon>
    </lineage>
</organism>
<comment type="subcellular location">
    <subcellularLocation>
        <location evidence="1">Endomembrane system</location>
        <topology evidence="1">Multi-pass membrane protein</topology>
    </subcellularLocation>
    <subcellularLocation>
        <location evidence="9">Membrane</location>
        <topology evidence="9">Multi-pass membrane protein</topology>
    </subcellularLocation>
</comment>
<name>A0A6P7XDE7_9AMPH</name>
<comment type="similarity">
    <text evidence="2 9">Belongs to the tetraspanin (TM4SF) family.</text>
</comment>
<dbReference type="AlphaFoldDB" id="A0A6P7XDE7"/>
<evidence type="ECO:0000256" key="1">
    <source>
        <dbReference type="ARBA" id="ARBA00004127"/>
    </source>
</evidence>
<evidence type="ECO:0000256" key="3">
    <source>
        <dbReference type="ARBA" id="ARBA00022692"/>
    </source>
</evidence>
<evidence type="ECO:0000256" key="2">
    <source>
        <dbReference type="ARBA" id="ARBA00006840"/>
    </source>
</evidence>
<dbReference type="PANTHER" id="PTHR19282">
    <property type="entry name" value="TETRASPANIN"/>
    <property type="match status" value="1"/>
</dbReference>
<sequence>MVVQGGTTCAKMLLVVFISILVLCGLLVLVSGFCLWLNMVVVDKDFFNTTYCDAMYILMWTGAFVTLLGILGSVGADRESTGMLAAYMLLLMAALAIEVSAVAMIFIHQDEVVTRLQNQYADAYLKLQEAQKASLKISQILRSLSPKLTLNSLHHRLDCCGMTDVVDEIVTDICPKQSKLGILRVRSCPSAITSIFHMNGSIILGECIGLCVVIILAMVLTEVLWAQIKKNRQQPEQCTQPIIMTTAWAYPQQQQQQHCTPLVIPTTPVEANPPCEEACPPYESDEESNKI</sequence>
<reference evidence="11" key="1">
    <citation type="submission" date="2025-08" db="UniProtKB">
        <authorList>
            <consortium name="RefSeq"/>
        </authorList>
    </citation>
    <scope>IDENTIFICATION</scope>
</reference>
<keyword evidence="3 9" id="KW-0812">Transmembrane</keyword>
<dbReference type="Gene3D" id="1.10.1450.10">
    <property type="entry name" value="Tetraspanin"/>
    <property type="match status" value="1"/>
</dbReference>
<evidence type="ECO:0000313" key="11">
    <source>
        <dbReference type="RefSeq" id="XP_030051256.1"/>
    </source>
</evidence>
<protein>
    <recommendedName>
        <fullName evidence="9">Tetraspanin</fullName>
    </recommendedName>
</protein>
<gene>
    <name evidence="11" type="primary">LOC115464999</name>
</gene>
<dbReference type="InterPro" id="IPR018499">
    <property type="entry name" value="Tetraspanin/Peripherin"/>
</dbReference>
<keyword evidence="10" id="KW-1185">Reference proteome</keyword>
<dbReference type="RefSeq" id="XP_030051256.1">
    <property type="nucleotide sequence ID" value="XM_030195396.1"/>
</dbReference>
<dbReference type="PRINTS" id="PR00259">
    <property type="entry name" value="TMFOUR"/>
</dbReference>
<comment type="subunit">
    <text evidence="7">Interacts with SLC19A2. Interacts with NTRK1/TRKA.</text>
</comment>
<comment type="function">
    <text evidence="8">Structural component of specialized membrane microdomains known as tetraspanin-enriched microdomains (TERMs), which act as platforms for receptor clustering and signaling. Participates thereby in diverse biological functions such as cell signal transduction, adhesion, migration and protein trafficking. Regulates neuronal differentiation in response to NGF by facilitating NGF-mediated activation of NTRK1/TRKA receptor tyrosine kinase and subsequent downstream signaling pathways. Plays a role in the inhibition of TNFalpha-induced apoptosis. Mechanistically, inhibits the NF-kappa-B signaling pathway by blocking phosphorylation of CHUK. Also promotes the stability of the thiamine transporter 1/SLC19A2 in intestinal epithelial cells leading to an increase of thiamine uptake process.</text>
</comment>
<evidence type="ECO:0000256" key="6">
    <source>
        <dbReference type="ARBA" id="ARBA00023180"/>
    </source>
</evidence>
<proteinExistence type="inferred from homology"/>
<feature type="transmembrane region" description="Helical" evidence="9">
    <location>
        <begin position="54"/>
        <end position="72"/>
    </location>
</feature>
<dbReference type="PANTHER" id="PTHR19282:SF216">
    <property type="entry name" value="TETRASPANIN-1"/>
    <property type="match status" value="1"/>
</dbReference>
<evidence type="ECO:0000256" key="7">
    <source>
        <dbReference type="ARBA" id="ARBA00046464"/>
    </source>
</evidence>
<dbReference type="OrthoDB" id="438211at2759"/>
<keyword evidence="6" id="KW-0325">Glycoprotein</keyword>
<dbReference type="GO" id="GO:0012505">
    <property type="term" value="C:endomembrane system"/>
    <property type="evidence" value="ECO:0007669"/>
    <property type="project" value="UniProtKB-SubCell"/>
</dbReference>
<dbReference type="InParanoid" id="A0A6P7XDE7"/>
<dbReference type="InterPro" id="IPR000301">
    <property type="entry name" value="Tetraspanin_animals"/>
</dbReference>
<keyword evidence="5 9" id="KW-0472">Membrane</keyword>
<keyword evidence="4 9" id="KW-1133">Transmembrane helix</keyword>
<dbReference type="GO" id="GO:0005886">
    <property type="term" value="C:plasma membrane"/>
    <property type="evidence" value="ECO:0007669"/>
    <property type="project" value="TreeGrafter"/>
</dbReference>
<accession>A0A6P7XDE7</accession>
<dbReference type="Proteomes" id="UP000515156">
    <property type="component" value="Chromosome 3"/>
</dbReference>
<dbReference type="GeneID" id="115464999"/>
<evidence type="ECO:0000256" key="4">
    <source>
        <dbReference type="ARBA" id="ARBA00022989"/>
    </source>
</evidence>
<dbReference type="Pfam" id="PF00335">
    <property type="entry name" value="Tetraspanin"/>
    <property type="match status" value="1"/>
</dbReference>
<dbReference type="PIRSF" id="PIRSF002419">
    <property type="entry name" value="Tetraspanin"/>
    <property type="match status" value="1"/>
</dbReference>
<feature type="transmembrane region" description="Helical" evidence="9">
    <location>
        <begin position="12"/>
        <end position="42"/>
    </location>
</feature>
<evidence type="ECO:0000256" key="9">
    <source>
        <dbReference type="RuleBase" id="RU361218"/>
    </source>
</evidence>
<feature type="transmembrane region" description="Helical" evidence="9">
    <location>
        <begin position="84"/>
        <end position="107"/>
    </location>
</feature>
<dbReference type="InterPro" id="IPR008952">
    <property type="entry name" value="Tetraspanin_EC2_sf"/>
</dbReference>
<evidence type="ECO:0000256" key="5">
    <source>
        <dbReference type="ARBA" id="ARBA00023136"/>
    </source>
</evidence>
<feature type="transmembrane region" description="Helical" evidence="9">
    <location>
        <begin position="202"/>
        <end position="225"/>
    </location>
</feature>
<dbReference type="KEGG" id="muo:115464999"/>
<evidence type="ECO:0000313" key="10">
    <source>
        <dbReference type="Proteomes" id="UP000515156"/>
    </source>
</evidence>
<evidence type="ECO:0000256" key="8">
    <source>
        <dbReference type="ARBA" id="ARBA00054958"/>
    </source>
</evidence>
<dbReference type="SUPFAM" id="SSF48652">
    <property type="entry name" value="Tetraspanin"/>
    <property type="match status" value="1"/>
</dbReference>